<dbReference type="PANTHER" id="PTHR19328:SF53">
    <property type="entry name" value="MEMBRANE PROTEIN"/>
    <property type="match status" value="1"/>
</dbReference>
<evidence type="ECO:0000256" key="1">
    <source>
        <dbReference type="SAM" id="SignalP"/>
    </source>
</evidence>
<protein>
    <submittedName>
        <fullName evidence="3">PQQ-dependent sugar dehydrogenase</fullName>
    </submittedName>
</protein>
<dbReference type="InterPro" id="IPR011042">
    <property type="entry name" value="6-blade_b-propeller_TolB-like"/>
</dbReference>
<accession>A0ABY8SQM5</accession>
<keyword evidence="4" id="KW-1185">Reference proteome</keyword>
<evidence type="ECO:0000313" key="4">
    <source>
        <dbReference type="Proteomes" id="UP001240697"/>
    </source>
</evidence>
<dbReference type="InterPro" id="IPR012938">
    <property type="entry name" value="Glc/Sorbosone_DH"/>
</dbReference>
<organism evidence="3 4">
    <name type="scientific">Comamonas resistens</name>
    <dbReference type="NCBI Taxonomy" id="3046670"/>
    <lineage>
        <taxon>Bacteria</taxon>
        <taxon>Pseudomonadati</taxon>
        <taxon>Pseudomonadota</taxon>
        <taxon>Betaproteobacteria</taxon>
        <taxon>Burkholderiales</taxon>
        <taxon>Comamonadaceae</taxon>
        <taxon>Comamonas</taxon>
    </lineage>
</organism>
<dbReference type="EMBL" id="CP125947">
    <property type="protein sequence ID" value="WHS65055.1"/>
    <property type="molecule type" value="Genomic_DNA"/>
</dbReference>
<dbReference type="PANTHER" id="PTHR19328">
    <property type="entry name" value="HEDGEHOG-INTERACTING PROTEIN"/>
    <property type="match status" value="1"/>
</dbReference>
<reference evidence="3 4" key="1">
    <citation type="submission" date="2023-05" db="EMBL/GenBank/DDBJ databases">
        <authorList>
            <person name="Yin Y."/>
            <person name="Lu Z."/>
        </authorList>
    </citation>
    <scope>NUCLEOTIDE SEQUENCE [LARGE SCALE GENOMIC DNA]</scope>
    <source>
        <strain evidence="3 4">ZM22</strain>
    </source>
</reference>
<dbReference type="Proteomes" id="UP001240697">
    <property type="component" value="Chromosome"/>
</dbReference>
<dbReference type="InterPro" id="IPR011041">
    <property type="entry name" value="Quinoprot_gluc/sorb_DH_b-prop"/>
</dbReference>
<proteinExistence type="predicted"/>
<keyword evidence="1" id="KW-0732">Signal</keyword>
<dbReference type="Pfam" id="PF07995">
    <property type="entry name" value="GSDH"/>
    <property type="match status" value="1"/>
</dbReference>
<name>A0ABY8SQM5_9BURK</name>
<feature type="signal peptide" evidence="1">
    <location>
        <begin position="1"/>
        <end position="28"/>
    </location>
</feature>
<evidence type="ECO:0000313" key="3">
    <source>
        <dbReference type="EMBL" id="WHS65055.1"/>
    </source>
</evidence>
<dbReference type="SUPFAM" id="SSF50952">
    <property type="entry name" value="Soluble quinoprotein glucose dehydrogenase"/>
    <property type="match status" value="1"/>
</dbReference>
<feature type="chain" id="PRO_5046801788" evidence="1">
    <location>
        <begin position="29"/>
        <end position="423"/>
    </location>
</feature>
<feature type="domain" description="Glucose/Sorbosone dehydrogenase" evidence="2">
    <location>
        <begin position="169"/>
        <end position="330"/>
    </location>
</feature>
<gene>
    <name evidence="3" type="ORF">QMY55_21625</name>
</gene>
<sequence>MISPIAKLGLLLAAPMLLALASPQSAQARGYTSTGKCGAYPRLAITSPAGTCVGLIADEAHGLHFPRRVLEISPGRIWVLDMGNWMPHVGKLIELRLPPDAATPANASTTAKAVEAKVLLDKLHYPSGMVRGPDGKVYIGEADKIWRTAIPALGQSPQPEALTGNLPADGAHMLKELSFAPDGSLYVNMGSFSDSCRGDDQKQPMPCPERTGAMPRAAVWRMVLQSGSSPVKEFKPFAMGLRNSMALAVMPDGPAAGTVWQGENNIDYRDPKQPPEELNLLRAGADYGWPYCVGARQSAQGYEKRFDCSKTEAPHMLWPAHVAPLQMLATPTGSAYGGQLLVAWHGPGAGGQRIVGFARDAKGLPTGAPINWLSGWDSKAGLRPRGRPTGMSMDHAGRLLVVEDFNRSLLMLMSETGGAPKPR</sequence>
<dbReference type="Gene3D" id="2.120.10.30">
    <property type="entry name" value="TolB, C-terminal domain"/>
    <property type="match status" value="1"/>
</dbReference>
<evidence type="ECO:0000259" key="2">
    <source>
        <dbReference type="Pfam" id="PF07995"/>
    </source>
</evidence>